<proteinExistence type="predicted"/>
<comment type="caution">
    <text evidence="1">The sequence shown here is derived from an EMBL/GenBank/DDBJ whole genome shotgun (WGS) entry which is preliminary data.</text>
</comment>
<reference evidence="1 2" key="1">
    <citation type="journal article" date="2020" name="Nature">
        <title>Six reference-quality genomes reveal evolution of bat adaptations.</title>
        <authorList>
            <person name="Jebb D."/>
            <person name="Huang Z."/>
            <person name="Pippel M."/>
            <person name="Hughes G.M."/>
            <person name="Lavrichenko K."/>
            <person name="Devanna P."/>
            <person name="Winkler S."/>
            <person name="Jermiin L.S."/>
            <person name="Skirmuntt E.C."/>
            <person name="Katzourakis A."/>
            <person name="Burkitt-Gray L."/>
            <person name="Ray D.A."/>
            <person name="Sullivan K.A.M."/>
            <person name="Roscito J.G."/>
            <person name="Kirilenko B.M."/>
            <person name="Davalos L.M."/>
            <person name="Corthals A.P."/>
            <person name="Power M.L."/>
            <person name="Jones G."/>
            <person name="Ransome R.D."/>
            <person name="Dechmann D.K.N."/>
            <person name="Locatelli A.G."/>
            <person name="Puechmaille S.J."/>
            <person name="Fedrigo O."/>
            <person name="Jarvis E.D."/>
            <person name="Hiller M."/>
            <person name="Vernes S.C."/>
            <person name="Myers E.W."/>
            <person name="Teeling E.C."/>
        </authorList>
    </citation>
    <scope>NUCLEOTIDE SEQUENCE [LARGE SCALE GENOMIC DNA]</scope>
    <source>
        <strain evidence="1">MPipKuh1</strain>
        <tissue evidence="1">Flight muscle</tissue>
    </source>
</reference>
<dbReference type="EMBL" id="JACAGB010000003">
    <property type="protein sequence ID" value="KAF6374745.1"/>
    <property type="molecule type" value="Genomic_DNA"/>
</dbReference>
<gene>
    <name evidence="1" type="ORF">mPipKuh1_012364</name>
</gene>
<organism evidence="1 2">
    <name type="scientific">Pipistrellus kuhlii</name>
    <name type="common">Kuhl's pipistrelle</name>
    <dbReference type="NCBI Taxonomy" id="59472"/>
    <lineage>
        <taxon>Eukaryota</taxon>
        <taxon>Metazoa</taxon>
        <taxon>Chordata</taxon>
        <taxon>Craniata</taxon>
        <taxon>Vertebrata</taxon>
        <taxon>Euteleostomi</taxon>
        <taxon>Mammalia</taxon>
        <taxon>Eutheria</taxon>
        <taxon>Laurasiatheria</taxon>
        <taxon>Chiroptera</taxon>
        <taxon>Yangochiroptera</taxon>
        <taxon>Vespertilionidae</taxon>
        <taxon>Pipistrellus</taxon>
    </lineage>
</organism>
<evidence type="ECO:0000313" key="2">
    <source>
        <dbReference type="Proteomes" id="UP000558488"/>
    </source>
</evidence>
<keyword evidence="2" id="KW-1185">Reference proteome</keyword>
<dbReference type="AlphaFoldDB" id="A0A7J7ZL32"/>
<dbReference type="Proteomes" id="UP000558488">
    <property type="component" value="Unassembled WGS sequence"/>
</dbReference>
<sequence>MARFWLCAAATVFFLAFAILYSRFSGSLVLREFIFHISWRTEKILYRLDVGWPKHSEYFTGATFCVAVDSLNGLLYIAQDPLAILLKNIIPLVILFKSWVPQAKKALV</sequence>
<protein>
    <submittedName>
        <fullName evidence="1">NHL repeat containing 3</fullName>
    </submittedName>
</protein>
<accession>A0A7J7ZL32</accession>
<evidence type="ECO:0000313" key="1">
    <source>
        <dbReference type="EMBL" id="KAF6374745.1"/>
    </source>
</evidence>
<name>A0A7J7ZL32_PIPKU</name>